<feature type="region of interest" description="Disordered" evidence="1">
    <location>
        <begin position="38"/>
        <end position="88"/>
    </location>
</feature>
<keyword evidence="2" id="KW-0812">Transmembrane</keyword>
<feature type="transmembrane region" description="Helical" evidence="2">
    <location>
        <begin position="192"/>
        <end position="216"/>
    </location>
</feature>
<dbReference type="Gene3D" id="1.20.1250.20">
    <property type="entry name" value="MFS general substrate transporter like domains"/>
    <property type="match status" value="2"/>
</dbReference>
<feature type="transmembrane region" description="Helical" evidence="2">
    <location>
        <begin position="603"/>
        <end position="623"/>
    </location>
</feature>
<feature type="transmembrane region" description="Helical" evidence="2">
    <location>
        <begin position="228"/>
        <end position="251"/>
    </location>
</feature>
<dbReference type="InterPro" id="IPR011701">
    <property type="entry name" value="MFS"/>
</dbReference>
<dbReference type="PANTHER" id="PTHR11360">
    <property type="entry name" value="MONOCARBOXYLATE TRANSPORTER"/>
    <property type="match status" value="1"/>
</dbReference>
<organism evidence="3 5">
    <name type="scientific">Drosophila suzukii</name>
    <name type="common">Spotted-wing drosophila fruit fly</name>
    <dbReference type="NCBI Taxonomy" id="28584"/>
    <lineage>
        <taxon>Eukaryota</taxon>
        <taxon>Metazoa</taxon>
        <taxon>Ecdysozoa</taxon>
        <taxon>Arthropoda</taxon>
        <taxon>Hexapoda</taxon>
        <taxon>Insecta</taxon>
        <taxon>Pterygota</taxon>
        <taxon>Neoptera</taxon>
        <taxon>Endopterygota</taxon>
        <taxon>Diptera</taxon>
        <taxon>Brachycera</taxon>
        <taxon>Muscomorpha</taxon>
        <taxon>Ephydroidea</taxon>
        <taxon>Drosophilidae</taxon>
        <taxon>Drosophila</taxon>
        <taxon>Sophophora</taxon>
    </lineage>
</organism>
<dbReference type="Pfam" id="PF07690">
    <property type="entry name" value="MFS_1"/>
    <property type="match status" value="1"/>
</dbReference>
<dbReference type="InterPro" id="IPR050327">
    <property type="entry name" value="Proton-linked_MCT"/>
</dbReference>
<evidence type="ECO:0000313" key="4">
    <source>
        <dbReference type="RefSeq" id="XP_016937332.3"/>
    </source>
</evidence>
<dbReference type="SUPFAM" id="SSF103473">
    <property type="entry name" value="MFS general substrate transporter"/>
    <property type="match status" value="1"/>
</dbReference>
<keyword evidence="2" id="KW-0472">Membrane</keyword>
<evidence type="ECO:0000313" key="5">
    <source>
        <dbReference type="RefSeq" id="XP_016937333.3"/>
    </source>
</evidence>
<feature type="transmembrane region" description="Helical" evidence="2">
    <location>
        <begin position="257"/>
        <end position="276"/>
    </location>
</feature>
<evidence type="ECO:0000256" key="1">
    <source>
        <dbReference type="SAM" id="MobiDB-lite"/>
    </source>
</evidence>
<feature type="transmembrane region" description="Helical" evidence="2">
    <location>
        <begin position="538"/>
        <end position="562"/>
    </location>
</feature>
<proteinExistence type="predicted"/>
<feature type="compositionally biased region" description="Polar residues" evidence="1">
    <location>
        <begin position="55"/>
        <end position="68"/>
    </location>
</feature>
<dbReference type="CDD" id="cd17352">
    <property type="entry name" value="MFS_MCT_SLC16"/>
    <property type="match status" value="1"/>
</dbReference>
<dbReference type="InterPro" id="IPR036259">
    <property type="entry name" value="MFS_trans_sf"/>
</dbReference>
<feature type="compositionally biased region" description="Basic and acidic residues" evidence="1">
    <location>
        <begin position="72"/>
        <end position="88"/>
    </location>
</feature>
<feature type="transmembrane region" description="Helical" evidence="2">
    <location>
        <begin position="485"/>
        <end position="503"/>
    </location>
</feature>
<feature type="transmembrane region" description="Helical" evidence="2">
    <location>
        <begin position="515"/>
        <end position="532"/>
    </location>
</feature>
<dbReference type="Proteomes" id="UP001652628">
    <property type="component" value="Chromosome X"/>
</dbReference>
<dbReference type="PANTHER" id="PTHR11360:SF8">
    <property type="entry name" value="BCDNA.LD28120-RELATED"/>
    <property type="match status" value="1"/>
</dbReference>
<evidence type="ECO:0000256" key="2">
    <source>
        <dbReference type="SAM" id="Phobius"/>
    </source>
</evidence>
<keyword evidence="3" id="KW-1185">Reference proteome</keyword>
<sequence>MTDNENHYNNNNNNNNNNEASRLRIPEAEQAEHLLPKNGSAGLTKIAPPAPPTHFHTQSHSNAKSQPAQILPEKESHPVKKRRDKSDLGEDFVAPDGGWGWLVSVASGVNILVTFALAQQFGILFRDRMAGLGISSSELTTIINTQIAVSAFTGLLNGPLFRRYTYRVVALVGSVLTFLGLFWMVFADTFAIYILSFSILYGFGRGLTVSASSLAVNTYFKVKRRTATAFQFGVAGLGPIVCPYFATYMLYEFGVQGTTLLFAGASLHTIACSLIYQPVKWHVVKRDRDAEALQQVQPLAEREDQDDDIIKNVVEPETPVLPRANDGWFGSRASLNSVGTRNRLNTWEKSDGNGHVELKRLSSRDSNPGRQLRSISVSHSIKEEEALGYHSDDEVVNQAHRVHQFPTTELTEKEKQDLEDEAERQRRKKLPFYMKVVIFFDMDLLRDITYVNLAVGITLINFVEVNFAILTPFILSDLGFDKGQIALAMSTLGFFDLVVRFLIPLITAKINLSNRTFFVVGILGMCVGRMFLSMTTNFYVMMGIFLWLGLNKAFRTVFWSLIIPGYVPLKRLPAAAGLQLLMSGTFSMIFGPLIGLIRDHTSYAVTLNLLNALCVMAFAGWYLEDFIRARSRKSTPVKTID</sequence>
<dbReference type="GeneID" id="108015413"/>
<accession>A0AB39ZK55</accession>
<dbReference type="RefSeq" id="XP_016937333.3">
    <property type="nucleotide sequence ID" value="XM_017081844.4"/>
</dbReference>
<name>A0AB39ZK55_DROSZ</name>
<reference evidence="4 5" key="1">
    <citation type="submission" date="2025-05" db="UniProtKB">
        <authorList>
            <consortium name="RefSeq"/>
        </authorList>
    </citation>
    <scope>IDENTIFICATION</scope>
</reference>
<feature type="transmembrane region" description="Helical" evidence="2">
    <location>
        <begin position="574"/>
        <end position="597"/>
    </location>
</feature>
<feature type="transmembrane region" description="Helical" evidence="2">
    <location>
        <begin position="450"/>
        <end position="473"/>
    </location>
</feature>
<protein>
    <submittedName>
        <fullName evidence="4 5">Monocarboxylate transporter 6</fullName>
    </submittedName>
</protein>
<feature type="transmembrane region" description="Helical" evidence="2">
    <location>
        <begin position="164"/>
        <end position="186"/>
    </location>
</feature>
<keyword evidence="2" id="KW-1133">Transmembrane helix</keyword>
<gene>
    <name evidence="4 5" type="primary">LOC108015413</name>
</gene>
<dbReference type="RefSeq" id="XP_016937332.3">
    <property type="nucleotide sequence ID" value="XM_017081843.4"/>
</dbReference>
<evidence type="ECO:0000313" key="3">
    <source>
        <dbReference type="Proteomes" id="UP001652628"/>
    </source>
</evidence>
<feature type="transmembrane region" description="Helical" evidence="2">
    <location>
        <begin position="98"/>
        <end position="118"/>
    </location>
</feature>